<dbReference type="InterPro" id="IPR029045">
    <property type="entry name" value="ClpP/crotonase-like_dom_sf"/>
</dbReference>
<dbReference type="Pfam" id="PF00725">
    <property type="entry name" value="3HCDH"/>
    <property type="match status" value="1"/>
</dbReference>
<evidence type="ECO:0000256" key="6">
    <source>
        <dbReference type="ARBA" id="ARBA00023027"/>
    </source>
</evidence>
<dbReference type="SUPFAM" id="SSF51735">
    <property type="entry name" value="NAD(P)-binding Rossmann-fold domains"/>
    <property type="match status" value="1"/>
</dbReference>
<dbReference type="FunFam" id="3.40.50.720:FF:000009">
    <property type="entry name" value="Fatty oxidation complex, alpha subunit"/>
    <property type="match status" value="1"/>
</dbReference>
<dbReference type="EMBL" id="FXAU01000006">
    <property type="protein sequence ID" value="SMG44205.1"/>
    <property type="molecule type" value="Genomic_DNA"/>
</dbReference>
<keyword evidence="6" id="KW-0520">NAD</keyword>
<dbReference type="Gene3D" id="3.40.50.720">
    <property type="entry name" value="NAD(P)-binding Rossmann-like Domain"/>
    <property type="match status" value="1"/>
</dbReference>
<evidence type="ECO:0000313" key="14">
    <source>
        <dbReference type="Proteomes" id="UP000192980"/>
    </source>
</evidence>
<gene>
    <name evidence="13" type="ORF">SAMN05660862_3167</name>
</gene>
<dbReference type="Pfam" id="PF02737">
    <property type="entry name" value="3HCDH_N"/>
    <property type="match status" value="1"/>
</dbReference>
<dbReference type="InterPro" id="IPR036291">
    <property type="entry name" value="NAD(P)-bd_dom_sf"/>
</dbReference>
<keyword evidence="8" id="KW-0456">Lyase</keyword>
<evidence type="ECO:0000256" key="5">
    <source>
        <dbReference type="ARBA" id="ARBA00023002"/>
    </source>
</evidence>
<dbReference type="Gene3D" id="3.90.226.10">
    <property type="entry name" value="2-enoyl-CoA Hydratase, Chain A, domain 1"/>
    <property type="match status" value="1"/>
</dbReference>
<dbReference type="OrthoDB" id="9771883at2"/>
<dbReference type="RefSeq" id="WP_085473866.1">
    <property type="nucleotide sequence ID" value="NZ_FXAU01000006.1"/>
</dbReference>
<dbReference type="GO" id="GO:0004300">
    <property type="term" value="F:enoyl-CoA hydratase activity"/>
    <property type="evidence" value="ECO:0007669"/>
    <property type="project" value="TreeGrafter"/>
</dbReference>
<proteinExistence type="inferred from homology"/>
<comment type="similarity">
    <text evidence="2">In the central section; belongs to the 3-hydroxyacyl-CoA dehydrogenase family.</text>
</comment>
<keyword evidence="14" id="KW-1185">Reference proteome</keyword>
<evidence type="ECO:0000256" key="3">
    <source>
        <dbReference type="ARBA" id="ARBA00022832"/>
    </source>
</evidence>
<keyword evidence="3" id="KW-0276">Fatty acid metabolism</keyword>
<comment type="pathway">
    <text evidence="1">Lipid metabolism; fatty acid beta-oxidation.</text>
</comment>
<dbReference type="UniPathway" id="UPA00659"/>
<dbReference type="InterPro" id="IPR008927">
    <property type="entry name" value="6-PGluconate_DH-like_C_sf"/>
</dbReference>
<dbReference type="InterPro" id="IPR050136">
    <property type="entry name" value="FA_oxidation_alpha_subunit"/>
</dbReference>
<reference evidence="13 14" key="1">
    <citation type="submission" date="2017-04" db="EMBL/GenBank/DDBJ databases">
        <authorList>
            <person name="Afonso C.L."/>
            <person name="Miller P.J."/>
            <person name="Scott M.A."/>
            <person name="Spackman E."/>
            <person name="Goraichik I."/>
            <person name="Dimitrov K.M."/>
            <person name="Suarez D.L."/>
            <person name="Swayne D.E."/>
        </authorList>
    </citation>
    <scope>NUCLEOTIDE SEQUENCE [LARGE SCALE GENOMIC DNA]</scope>
    <source>
        <strain evidence="13 14">DSM 22418</strain>
    </source>
</reference>
<evidence type="ECO:0000259" key="11">
    <source>
        <dbReference type="Pfam" id="PF00725"/>
    </source>
</evidence>
<keyword evidence="4" id="KW-0442">Lipid degradation</keyword>
<dbReference type="GO" id="GO:0016509">
    <property type="term" value="F:long-chain (3S)-3-hydroxyacyl-CoA dehydrogenase (NAD+) activity"/>
    <property type="evidence" value="ECO:0007669"/>
    <property type="project" value="TreeGrafter"/>
</dbReference>
<protein>
    <submittedName>
        <fullName evidence="13">3-hydroxyacyl-CoA dehydrogenase / enoyl-CoA hydratase / 3-hydroxybutyryl-CoA epimerase</fullName>
    </submittedName>
</protein>
<accession>A0A1X7KRN5</accession>
<evidence type="ECO:0000256" key="1">
    <source>
        <dbReference type="ARBA" id="ARBA00005005"/>
    </source>
</evidence>
<evidence type="ECO:0000256" key="10">
    <source>
        <dbReference type="ARBA" id="ARBA00049556"/>
    </source>
</evidence>
<dbReference type="InterPro" id="IPR006108">
    <property type="entry name" value="3HC_DH_C"/>
</dbReference>
<keyword evidence="5" id="KW-0560">Oxidoreductase</keyword>
<evidence type="ECO:0000256" key="4">
    <source>
        <dbReference type="ARBA" id="ARBA00022963"/>
    </source>
</evidence>
<evidence type="ECO:0000313" key="13">
    <source>
        <dbReference type="EMBL" id="SMG44205.1"/>
    </source>
</evidence>
<evidence type="ECO:0000256" key="2">
    <source>
        <dbReference type="ARBA" id="ARBA00007005"/>
    </source>
</evidence>
<keyword evidence="7" id="KW-0443">Lipid metabolism</keyword>
<evidence type="ECO:0000256" key="7">
    <source>
        <dbReference type="ARBA" id="ARBA00023098"/>
    </source>
</evidence>
<dbReference type="Proteomes" id="UP000192980">
    <property type="component" value="Unassembled WGS sequence"/>
</dbReference>
<feature type="domain" description="3-hydroxyacyl-CoA dehydrogenase C-terminal" evidence="11">
    <location>
        <begin position="490"/>
        <end position="582"/>
    </location>
</feature>
<dbReference type="PANTHER" id="PTHR43612">
    <property type="entry name" value="TRIFUNCTIONAL ENZYME SUBUNIT ALPHA"/>
    <property type="match status" value="1"/>
</dbReference>
<dbReference type="InterPro" id="IPR001753">
    <property type="entry name" value="Enoyl-CoA_hydra/iso"/>
</dbReference>
<evidence type="ECO:0000259" key="12">
    <source>
        <dbReference type="Pfam" id="PF02737"/>
    </source>
</evidence>
<keyword evidence="9" id="KW-0511">Multifunctional enzyme</keyword>
<dbReference type="PANTHER" id="PTHR43612:SF3">
    <property type="entry name" value="TRIFUNCTIONAL ENZYME SUBUNIT ALPHA, MITOCHONDRIAL"/>
    <property type="match status" value="1"/>
</dbReference>
<comment type="catalytic activity">
    <reaction evidence="10">
        <text>a (3S)-3-hydroxyacyl-CoA + NAD(+) = a 3-oxoacyl-CoA + NADH + H(+)</text>
        <dbReference type="Rhea" id="RHEA:22432"/>
        <dbReference type="ChEBI" id="CHEBI:15378"/>
        <dbReference type="ChEBI" id="CHEBI:57318"/>
        <dbReference type="ChEBI" id="CHEBI:57540"/>
        <dbReference type="ChEBI" id="CHEBI:57945"/>
        <dbReference type="ChEBI" id="CHEBI:90726"/>
        <dbReference type="EC" id="1.1.1.35"/>
    </reaction>
</comment>
<dbReference type="GO" id="GO:0006635">
    <property type="term" value="P:fatty acid beta-oxidation"/>
    <property type="evidence" value="ECO:0007669"/>
    <property type="project" value="UniProtKB-UniPathway"/>
</dbReference>
<dbReference type="SUPFAM" id="SSF52096">
    <property type="entry name" value="ClpP/crotonase"/>
    <property type="match status" value="1"/>
</dbReference>
<dbReference type="SUPFAM" id="SSF48179">
    <property type="entry name" value="6-phosphogluconate dehydrogenase C-terminal domain-like"/>
    <property type="match status" value="2"/>
</dbReference>
<dbReference type="InterPro" id="IPR006176">
    <property type="entry name" value="3-OHacyl-CoA_DH_NAD-bd"/>
</dbReference>
<dbReference type="GO" id="GO:0070403">
    <property type="term" value="F:NAD+ binding"/>
    <property type="evidence" value="ECO:0007669"/>
    <property type="project" value="InterPro"/>
</dbReference>
<dbReference type="AlphaFoldDB" id="A0A1X7KRN5"/>
<name>A0A1X7KRN5_9SPHI</name>
<dbReference type="Gene3D" id="1.10.1040.50">
    <property type="match status" value="1"/>
</dbReference>
<dbReference type="Pfam" id="PF00378">
    <property type="entry name" value="ECH_1"/>
    <property type="match status" value="1"/>
</dbReference>
<evidence type="ECO:0000256" key="8">
    <source>
        <dbReference type="ARBA" id="ARBA00023239"/>
    </source>
</evidence>
<dbReference type="CDD" id="cd06558">
    <property type="entry name" value="crotonase-like"/>
    <property type="match status" value="1"/>
</dbReference>
<dbReference type="STRING" id="561061.SAMN05660862_3167"/>
<organism evidence="13 14">
    <name type="scientific">Sphingobacterium psychroaquaticum</name>
    <dbReference type="NCBI Taxonomy" id="561061"/>
    <lineage>
        <taxon>Bacteria</taxon>
        <taxon>Pseudomonadati</taxon>
        <taxon>Bacteroidota</taxon>
        <taxon>Sphingobacteriia</taxon>
        <taxon>Sphingobacteriales</taxon>
        <taxon>Sphingobacteriaceae</taxon>
        <taxon>Sphingobacterium</taxon>
    </lineage>
</organism>
<evidence type="ECO:0000256" key="9">
    <source>
        <dbReference type="ARBA" id="ARBA00023268"/>
    </source>
</evidence>
<sequence>MENFRDKQEQHFDTIRNGMGLVTIAPRPAATQSTEGDILLTLESLVHQLESTLKEVDCSGILYHRPFLSNEPDYRTLFTEVTGTTDFEGRLAGLFERALAIKRQGKPVIGLLKGSCSGTALAAMLWATHRIALKGTSLSFPEANYGLFPGFGTTVFTSTIIGSDKAIPLLTQGRAIGEGAALEIGLVDAIAASPEAAALRATEIINQGAKSLAGRQPTHFDEQALETAAAAVTKKTRGLNTGINLCLDIIRQTQLLPISTALQLEAQHYLKAWQSPIVVPMLRTQYYGVRAAKKPNETDNSLAYNPQKIGVLGAGMMGSGIAFEAARAGLEVVLKDVDIAQAIRGKGHAEQISGKLVEQGRLSADKREQLLSRILPSEEIEDLAGSDLIIEAVFEDKELKAKVTRESLPYLQQNGVYASNTTSLPITELATVSAHPETFIGMHFFSPVDRMALVEVIRGEKTDEKTLQKTLKIIHLLGKIPIVVNDGPAFFTSRIFFHYLLEAITMVLEGIPAAWIEEEAYAAGFGASPLAVLDEISLPLMTHVYDQLPVLHSSQQRCYDYLHALIEAGRPGRKSGKGFYDYNSNTGKKTIWQDPRIKPAESMPAREVIRQRLLHVVALDSYRCLDEGILNRAIDGDIGSVLGIGYPAHTGGVFGHIDQVGLRRFLRECTAFRAHGEQWEIPTSLIVRMDRDLSFYSGFEAN</sequence>
<feature type="domain" description="3-hydroxyacyl-CoA dehydrogenase NAD binding" evidence="12">
    <location>
        <begin position="308"/>
        <end position="486"/>
    </location>
</feature>